<gene>
    <name evidence="3" type="ORF">KDI_47670</name>
</gene>
<dbReference type="OrthoDB" id="162273at2"/>
<reference evidence="3 4" key="1">
    <citation type="submission" date="2019-01" db="EMBL/GenBank/DDBJ databases">
        <title>Draft genome sequence of Dictyobacter sp. Uno17.</title>
        <authorList>
            <person name="Wang C.M."/>
            <person name="Zheng Y."/>
            <person name="Sakai Y."/>
            <person name="Abe K."/>
            <person name="Yokota A."/>
            <person name="Yabe S."/>
        </authorList>
    </citation>
    <scope>NUCLEOTIDE SEQUENCE [LARGE SCALE GENOMIC DNA]</scope>
    <source>
        <strain evidence="3 4">Uno17</strain>
    </source>
</reference>
<dbReference type="EMBL" id="BIXY01000098">
    <property type="protein sequence ID" value="GCF11203.1"/>
    <property type="molecule type" value="Genomic_DNA"/>
</dbReference>
<dbReference type="SUPFAM" id="SSF50978">
    <property type="entry name" value="WD40 repeat-like"/>
    <property type="match status" value="1"/>
</dbReference>
<protein>
    <submittedName>
        <fullName evidence="3">Uncharacterized protein</fullName>
    </submittedName>
</protein>
<evidence type="ECO:0000256" key="1">
    <source>
        <dbReference type="ARBA" id="ARBA00022574"/>
    </source>
</evidence>
<dbReference type="SMART" id="SM00320">
    <property type="entry name" value="WD40"/>
    <property type="match status" value="4"/>
</dbReference>
<dbReference type="InterPro" id="IPR001680">
    <property type="entry name" value="WD40_rpt"/>
</dbReference>
<dbReference type="Pfam" id="PF00400">
    <property type="entry name" value="WD40"/>
    <property type="match status" value="2"/>
</dbReference>
<dbReference type="InterPro" id="IPR036322">
    <property type="entry name" value="WD40_repeat_dom_sf"/>
</dbReference>
<dbReference type="InterPro" id="IPR015943">
    <property type="entry name" value="WD40/YVTN_repeat-like_dom_sf"/>
</dbReference>
<name>A0A5A5TJK6_9CHLR</name>
<proteinExistence type="predicted"/>
<evidence type="ECO:0000313" key="4">
    <source>
        <dbReference type="Proteomes" id="UP000322530"/>
    </source>
</evidence>
<keyword evidence="4" id="KW-1185">Reference proteome</keyword>
<dbReference type="PANTHER" id="PTHR19848:SF8">
    <property type="entry name" value="F-BOX AND WD REPEAT DOMAIN CONTAINING 7"/>
    <property type="match status" value="1"/>
</dbReference>
<dbReference type="PANTHER" id="PTHR19848">
    <property type="entry name" value="WD40 REPEAT PROTEIN"/>
    <property type="match status" value="1"/>
</dbReference>
<evidence type="ECO:0000313" key="3">
    <source>
        <dbReference type="EMBL" id="GCF11203.1"/>
    </source>
</evidence>
<keyword evidence="1" id="KW-0853">WD repeat</keyword>
<evidence type="ECO:0000256" key="2">
    <source>
        <dbReference type="ARBA" id="ARBA00022737"/>
    </source>
</evidence>
<dbReference type="Proteomes" id="UP000322530">
    <property type="component" value="Unassembled WGS sequence"/>
</dbReference>
<keyword evidence="2" id="KW-0677">Repeat</keyword>
<comment type="caution">
    <text evidence="3">The sequence shown here is derived from an EMBL/GenBank/DDBJ whole genome shotgun (WGS) entry which is preliminary data.</text>
</comment>
<dbReference type="AlphaFoldDB" id="A0A5A5TJK6"/>
<accession>A0A5A5TJK6</accession>
<organism evidence="3 4">
    <name type="scientific">Dictyobacter arantiisoli</name>
    <dbReference type="NCBI Taxonomy" id="2014874"/>
    <lineage>
        <taxon>Bacteria</taxon>
        <taxon>Bacillati</taxon>
        <taxon>Chloroflexota</taxon>
        <taxon>Ktedonobacteria</taxon>
        <taxon>Ktedonobacterales</taxon>
        <taxon>Dictyobacteraceae</taxon>
        <taxon>Dictyobacter</taxon>
    </lineage>
</organism>
<sequence>MDTRDSSVTFLEFVPAIVRVVWSPDGKYIACGAVNGSVYLFGPEIDVPLAVWKPEGLIGFGNLSFSPDSRFLKVVSSLAIGIWDLVTHERVFSYENANEDGEVIQEPSEPIENTDWSTHTWSPHGEYFAVFRCDPEHDQFSKDTTYEPVIYVQQNNRRLWNLGLIHIFATQTHQVYRTLALMDNSRPGIYCLSWSPDAEMLAIGHYQRVHLWQPRTNQVLATYESRIYNGPKHRWGWGTDDVFSDMLDLYWSPDSAFLACVGYIGIEIWEVASGKKLTTYYGHNSGIMDVKWVMDKAAIVSVDREDIHFWHFQDGSLIEKVSIPPVNGVGTYVLFNAALSPDLLSLACVGYEVEESSRNAKKGLAWIWQPHINGIETEHGYLI</sequence>
<dbReference type="Gene3D" id="2.130.10.10">
    <property type="entry name" value="YVTN repeat-like/Quinoprotein amine dehydrogenase"/>
    <property type="match status" value="2"/>
</dbReference>
<dbReference type="RefSeq" id="WP_149404043.1">
    <property type="nucleotide sequence ID" value="NZ_BIXY01000098.1"/>
</dbReference>